<dbReference type="OrthoDB" id="5421503at2759"/>
<reference evidence="1 2" key="1">
    <citation type="journal article" date="2013" name="PLoS Genet.">
        <title>Comparative genome structure, secondary metabolite, and effector coding capacity across Cochliobolus pathogens.</title>
        <authorList>
            <person name="Condon B.J."/>
            <person name="Leng Y."/>
            <person name="Wu D."/>
            <person name="Bushley K.E."/>
            <person name="Ohm R.A."/>
            <person name="Otillar R."/>
            <person name="Martin J."/>
            <person name="Schackwitz W."/>
            <person name="Grimwood J."/>
            <person name="MohdZainudin N."/>
            <person name="Xue C."/>
            <person name="Wang R."/>
            <person name="Manning V.A."/>
            <person name="Dhillon B."/>
            <person name="Tu Z.J."/>
            <person name="Steffenson B.J."/>
            <person name="Salamov A."/>
            <person name="Sun H."/>
            <person name="Lowry S."/>
            <person name="LaButti K."/>
            <person name="Han J."/>
            <person name="Copeland A."/>
            <person name="Lindquist E."/>
            <person name="Barry K."/>
            <person name="Schmutz J."/>
            <person name="Baker S.E."/>
            <person name="Ciuffetti L.M."/>
            <person name="Grigoriev I.V."/>
            <person name="Zhong S."/>
            <person name="Turgeon B.G."/>
        </authorList>
    </citation>
    <scope>NUCLEOTIDE SEQUENCE [LARGE SCALE GENOMIC DNA]</scope>
    <source>
        <strain evidence="1 2">ATCC 44560</strain>
    </source>
</reference>
<dbReference type="KEGG" id="bor:COCMIDRAFT_72491"/>
<gene>
    <name evidence="1" type="ORF">COCMIDRAFT_72491</name>
</gene>
<organism evidence="1 2">
    <name type="scientific">Bipolaris oryzae ATCC 44560</name>
    <dbReference type="NCBI Taxonomy" id="930090"/>
    <lineage>
        <taxon>Eukaryota</taxon>
        <taxon>Fungi</taxon>
        <taxon>Dikarya</taxon>
        <taxon>Ascomycota</taxon>
        <taxon>Pezizomycotina</taxon>
        <taxon>Dothideomycetes</taxon>
        <taxon>Pleosporomycetidae</taxon>
        <taxon>Pleosporales</taxon>
        <taxon>Pleosporineae</taxon>
        <taxon>Pleosporaceae</taxon>
        <taxon>Bipolaris</taxon>
    </lineage>
</organism>
<dbReference type="GeneID" id="19125228"/>
<dbReference type="Proteomes" id="UP000054032">
    <property type="component" value="Unassembled WGS sequence"/>
</dbReference>
<evidence type="ECO:0000313" key="1">
    <source>
        <dbReference type="EMBL" id="EUC45707.1"/>
    </source>
</evidence>
<dbReference type="HOGENOM" id="CLU_2365205_0_0_1"/>
<proteinExistence type="predicted"/>
<keyword evidence="2" id="KW-1185">Reference proteome</keyword>
<name>W6Z1U7_COCMI</name>
<dbReference type="RefSeq" id="XP_007687795.1">
    <property type="nucleotide sequence ID" value="XM_007689605.1"/>
</dbReference>
<feature type="non-terminal residue" evidence="1">
    <location>
        <position position="91"/>
    </location>
</feature>
<evidence type="ECO:0000313" key="2">
    <source>
        <dbReference type="Proteomes" id="UP000054032"/>
    </source>
</evidence>
<feature type="non-terminal residue" evidence="1">
    <location>
        <position position="1"/>
    </location>
</feature>
<dbReference type="EMBL" id="KI963979">
    <property type="protein sequence ID" value="EUC45707.1"/>
    <property type="molecule type" value="Genomic_DNA"/>
</dbReference>
<dbReference type="eggNOG" id="ENOG502RNBJ">
    <property type="taxonomic scope" value="Eukaryota"/>
</dbReference>
<accession>W6Z1U7</accession>
<sequence>LSNTPRAAHQISLFLHTAVDSGLDSGVGISIIQSTAPGMGLSFTLPTEEQAHGIERSQARAKNIKTPERAHMFALILAMWLARSTIRRKCT</sequence>
<dbReference type="AlphaFoldDB" id="W6Z1U7"/>
<protein>
    <submittedName>
        <fullName evidence="1">Uncharacterized protein</fullName>
    </submittedName>
</protein>